<feature type="transmembrane region" description="Helical" evidence="5">
    <location>
        <begin position="75"/>
        <end position="95"/>
    </location>
</feature>
<dbReference type="AlphaFoldDB" id="A0A5A7Q9D9"/>
<evidence type="ECO:0000313" key="7">
    <source>
        <dbReference type="EMBL" id="GER41568.1"/>
    </source>
</evidence>
<comment type="subcellular location">
    <subcellularLocation>
        <location evidence="1 3">Nucleus</location>
    </subcellularLocation>
</comment>
<feature type="domain" description="QLQ" evidence="6">
    <location>
        <begin position="25"/>
        <end position="60"/>
    </location>
</feature>
<evidence type="ECO:0000256" key="2">
    <source>
        <dbReference type="ARBA" id="ARBA00023242"/>
    </source>
</evidence>
<keyword evidence="8" id="KW-1185">Reference proteome</keyword>
<reference evidence="8" key="1">
    <citation type="journal article" date="2019" name="Curr. Biol.">
        <title>Genome Sequence of Striga asiatica Provides Insight into the Evolution of Plant Parasitism.</title>
        <authorList>
            <person name="Yoshida S."/>
            <person name="Kim S."/>
            <person name="Wafula E.K."/>
            <person name="Tanskanen J."/>
            <person name="Kim Y.M."/>
            <person name="Honaas L."/>
            <person name="Yang Z."/>
            <person name="Spallek T."/>
            <person name="Conn C.E."/>
            <person name="Ichihashi Y."/>
            <person name="Cheong K."/>
            <person name="Cui S."/>
            <person name="Der J.P."/>
            <person name="Gundlach H."/>
            <person name="Jiao Y."/>
            <person name="Hori C."/>
            <person name="Ishida J.K."/>
            <person name="Kasahara H."/>
            <person name="Kiba T."/>
            <person name="Kim M.S."/>
            <person name="Koo N."/>
            <person name="Laohavisit A."/>
            <person name="Lee Y.H."/>
            <person name="Lumba S."/>
            <person name="McCourt P."/>
            <person name="Mortimer J.C."/>
            <person name="Mutuku J.M."/>
            <person name="Nomura T."/>
            <person name="Sasaki-Sekimoto Y."/>
            <person name="Seto Y."/>
            <person name="Wang Y."/>
            <person name="Wakatake T."/>
            <person name="Sakakibara H."/>
            <person name="Demura T."/>
            <person name="Yamaguchi S."/>
            <person name="Yoneyama K."/>
            <person name="Manabe R.I."/>
            <person name="Nelson D.C."/>
            <person name="Schulman A.H."/>
            <person name="Timko M.P."/>
            <person name="dePamphilis C.W."/>
            <person name="Choi D."/>
            <person name="Shirasu K."/>
        </authorList>
    </citation>
    <scope>NUCLEOTIDE SEQUENCE [LARGE SCALE GENOMIC DNA]</scope>
    <source>
        <strain evidence="8">cv. UVA1</strain>
    </source>
</reference>
<dbReference type="PANTHER" id="PTHR31602:SF46">
    <property type="entry name" value="GROWTH-REGULATING FACTOR 6"/>
    <property type="match status" value="1"/>
</dbReference>
<comment type="similarity">
    <text evidence="3">Belongs to the GRF family.</text>
</comment>
<dbReference type="GO" id="GO:0006351">
    <property type="term" value="P:DNA-templated transcription"/>
    <property type="evidence" value="ECO:0007669"/>
    <property type="project" value="UniProtKB-UniRule"/>
</dbReference>
<sequence>MMISGNPRNNYNNNSNNNDSSIRYPFTATQRQELEQQALVFKYMVSGMPVPPDLLFTIRRSFHSSLSSKLLLPNFGLYLLLLIAFLTHTAHFMSVRESSARSQNSHQQSHELVVLESNARFQNSHQSHESVVLESSFVLNTRLHQQSHESVVLECSCFFVLSIIFDWFSGNSVFGTKTLSPQATIILKSLLPPNSSHRRLNTPSQISPLPSVDPRWGGAKTPFANSSTPQLPVQIIHKHPFRAVRIRGRRGPAQARLARQLNKSPPQPAQLGQPNGPRDLHIWQARPNKNPTNRTPHSPILCLHNHIHNLQRGPIHLIKRVRFPSAARLSRNRRLQNLDVIDGFQYGRGRFYDSTLTWLYFEQRRVPPVFAVRPLESSH</sequence>
<dbReference type="OrthoDB" id="1741324at2759"/>
<evidence type="ECO:0000256" key="5">
    <source>
        <dbReference type="SAM" id="Phobius"/>
    </source>
</evidence>
<dbReference type="PANTHER" id="PTHR31602">
    <property type="entry name" value="GROWTH-REGULATING FACTOR 5"/>
    <property type="match status" value="1"/>
</dbReference>
<dbReference type="GO" id="GO:0005524">
    <property type="term" value="F:ATP binding"/>
    <property type="evidence" value="ECO:0007669"/>
    <property type="project" value="UniProtKB-UniRule"/>
</dbReference>
<proteinExistence type="inferred from homology"/>
<dbReference type="EMBL" id="BKCP01006161">
    <property type="protein sequence ID" value="GER41568.1"/>
    <property type="molecule type" value="Genomic_DNA"/>
</dbReference>
<dbReference type="InterPro" id="IPR031137">
    <property type="entry name" value="GRF"/>
</dbReference>
<keyword evidence="5" id="KW-0472">Membrane</keyword>
<name>A0A5A7Q9D9_STRAF</name>
<feature type="region of interest" description="Disordered" evidence="4">
    <location>
        <begin position="1"/>
        <end position="22"/>
    </location>
</feature>
<keyword evidence="3" id="KW-0804">Transcription</keyword>
<evidence type="ECO:0000256" key="3">
    <source>
        <dbReference type="RuleBase" id="RU367127"/>
    </source>
</evidence>
<dbReference type="GO" id="GO:0006355">
    <property type="term" value="P:regulation of DNA-templated transcription"/>
    <property type="evidence" value="ECO:0007669"/>
    <property type="project" value="InterPro"/>
</dbReference>
<dbReference type="GO" id="GO:0005634">
    <property type="term" value="C:nucleus"/>
    <property type="evidence" value="ECO:0007669"/>
    <property type="project" value="UniProtKB-SubCell"/>
</dbReference>
<keyword evidence="2 3" id="KW-0539">Nucleus</keyword>
<feature type="compositionally biased region" description="Low complexity" evidence="4">
    <location>
        <begin position="1"/>
        <end position="21"/>
    </location>
</feature>
<evidence type="ECO:0000259" key="6">
    <source>
        <dbReference type="PROSITE" id="PS51666"/>
    </source>
</evidence>
<comment type="domain">
    <text evidence="3">The QLQ domain and WRC domain may be involved in protein-protein interaction and DNA-binding, respectively.</text>
</comment>
<dbReference type="Pfam" id="PF08880">
    <property type="entry name" value="QLQ"/>
    <property type="match status" value="1"/>
</dbReference>
<keyword evidence="5" id="KW-1133">Transmembrane helix</keyword>
<dbReference type="GO" id="GO:0048731">
    <property type="term" value="P:system development"/>
    <property type="evidence" value="ECO:0007669"/>
    <property type="project" value="UniProtKB-ARBA"/>
</dbReference>
<dbReference type="PROSITE" id="PS51666">
    <property type="entry name" value="QLQ"/>
    <property type="match status" value="1"/>
</dbReference>
<gene>
    <name evidence="7" type="ORF">STAS_18296</name>
</gene>
<comment type="function">
    <text evidence="3">Transcription activator.</text>
</comment>
<organism evidence="7 8">
    <name type="scientific">Striga asiatica</name>
    <name type="common">Asiatic witchweed</name>
    <name type="synonym">Buchnera asiatica</name>
    <dbReference type="NCBI Taxonomy" id="4170"/>
    <lineage>
        <taxon>Eukaryota</taxon>
        <taxon>Viridiplantae</taxon>
        <taxon>Streptophyta</taxon>
        <taxon>Embryophyta</taxon>
        <taxon>Tracheophyta</taxon>
        <taxon>Spermatophyta</taxon>
        <taxon>Magnoliopsida</taxon>
        <taxon>eudicotyledons</taxon>
        <taxon>Gunneridae</taxon>
        <taxon>Pentapetalae</taxon>
        <taxon>asterids</taxon>
        <taxon>lamiids</taxon>
        <taxon>Lamiales</taxon>
        <taxon>Orobanchaceae</taxon>
        <taxon>Buchnereae</taxon>
        <taxon>Striga</taxon>
    </lineage>
</organism>
<evidence type="ECO:0000256" key="1">
    <source>
        <dbReference type="ARBA" id="ARBA00004123"/>
    </source>
</evidence>
<evidence type="ECO:0000313" key="8">
    <source>
        <dbReference type="Proteomes" id="UP000325081"/>
    </source>
</evidence>
<accession>A0A5A7Q9D9</accession>
<dbReference type="Proteomes" id="UP000325081">
    <property type="component" value="Unassembled WGS sequence"/>
</dbReference>
<keyword evidence="3" id="KW-0805">Transcription regulation</keyword>
<keyword evidence="5" id="KW-0812">Transmembrane</keyword>
<comment type="caution">
    <text evidence="7">The sequence shown here is derived from an EMBL/GenBank/DDBJ whole genome shotgun (WGS) entry which is preliminary data.</text>
</comment>
<dbReference type="SMART" id="SM00951">
    <property type="entry name" value="QLQ"/>
    <property type="match status" value="1"/>
</dbReference>
<evidence type="ECO:0000256" key="4">
    <source>
        <dbReference type="SAM" id="MobiDB-lite"/>
    </source>
</evidence>
<protein>
    <recommendedName>
        <fullName evidence="3">Growth-regulating factor</fullName>
    </recommendedName>
</protein>
<keyword evidence="3" id="KW-0010">Activator</keyword>
<dbReference type="InterPro" id="IPR014978">
    <property type="entry name" value="Gln-Leu-Gln_QLQ"/>
</dbReference>